<gene>
    <name evidence="1" type="ORF">SDC9_98341</name>
</gene>
<comment type="caution">
    <text evidence="1">The sequence shown here is derived from an EMBL/GenBank/DDBJ whole genome shotgun (WGS) entry which is preliminary data.</text>
</comment>
<dbReference type="AlphaFoldDB" id="A0A645AEG8"/>
<accession>A0A645AEG8</accession>
<sequence>MFQISCQAANTAASLYCNSGITVFQDAPTLHNARHAADIIACDTDCAGDITVFYTATVHIACHATGRVVTGNMHVDNAEIFKHAAFHIAKYSRIIY</sequence>
<proteinExistence type="predicted"/>
<reference evidence="1" key="1">
    <citation type="submission" date="2019-08" db="EMBL/GenBank/DDBJ databases">
        <authorList>
            <person name="Kucharzyk K."/>
            <person name="Murdoch R.W."/>
            <person name="Higgins S."/>
            <person name="Loffler F."/>
        </authorList>
    </citation>
    <scope>NUCLEOTIDE SEQUENCE</scope>
</reference>
<organism evidence="1">
    <name type="scientific">bioreactor metagenome</name>
    <dbReference type="NCBI Taxonomy" id="1076179"/>
    <lineage>
        <taxon>unclassified sequences</taxon>
        <taxon>metagenomes</taxon>
        <taxon>ecological metagenomes</taxon>
    </lineage>
</organism>
<evidence type="ECO:0000313" key="1">
    <source>
        <dbReference type="EMBL" id="MPM51592.1"/>
    </source>
</evidence>
<dbReference type="EMBL" id="VSSQ01013484">
    <property type="protein sequence ID" value="MPM51592.1"/>
    <property type="molecule type" value="Genomic_DNA"/>
</dbReference>
<protein>
    <submittedName>
        <fullName evidence="1">Uncharacterized protein</fullName>
    </submittedName>
</protein>
<name>A0A645AEG8_9ZZZZ</name>